<sequence length="70" mass="7839">MLTGPDAEARCKLALDILSDMISKHLAKQASPELREATLAIMEKETEEQLDFEMTSELLVTTDFRVRSVA</sequence>
<organism evidence="1 2">
    <name type="scientific">Cohnella faecalis</name>
    <dbReference type="NCBI Taxonomy" id="2315694"/>
    <lineage>
        <taxon>Bacteria</taxon>
        <taxon>Bacillati</taxon>
        <taxon>Bacillota</taxon>
        <taxon>Bacilli</taxon>
        <taxon>Bacillales</taxon>
        <taxon>Paenibacillaceae</taxon>
        <taxon>Cohnella</taxon>
    </lineage>
</organism>
<gene>
    <name evidence="1" type="ORF">D3H35_24470</name>
</gene>
<proteinExistence type="predicted"/>
<dbReference type="AlphaFoldDB" id="A0A398CHN5"/>
<dbReference type="EMBL" id="QXJM01000040">
    <property type="protein sequence ID" value="RIE01512.1"/>
    <property type="molecule type" value="Genomic_DNA"/>
</dbReference>
<comment type="caution">
    <text evidence="1">The sequence shown here is derived from an EMBL/GenBank/DDBJ whole genome shotgun (WGS) entry which is preliminary data.</text>
</comment>
<dbReference type="RefSeq" id="WP_119151765.1">
    <property type="nucleotide sequence ID" value="NZ_JBHSOV010000040.1"/>
</dbReference>
<evidence type="ECO:0000313" key="1">
    <source>
        <dbReference type="EMBL" id="RIE01512.1"/>
    </source>
</evidence>
<protein>
    <submittedName>
        <fullName evidence="1">Uncharacterized protein</fullName>
    </submittedName>
</protein>
<name>A0A398CHN5_9BACL</name>
<evidence type="ECO:0000313" key="2">
    <source>
        <dbReference type="Proteomes" id="UP000266340"/>
    </source>
</evidence>
<accession>A0A398CHN5</accession>
<keyword evidence="2" id="KW-1185">Reference proteome</keyword>
<dbReference type="Proteomes" id="UP000266340">
    <property type="component" value="Unassembled WGS sequence"/>
</dbReference>
<reference evidence="1 2" key="1">
    <citation type="submission" date="2018-09" db="EMBL/GenBank/DDBJ databases">
        <title>Cohnella cavernae sp. nov., isolated from a karst cave.</title>
        <authorList>
            <person name="Zhu H."/>
        </authorList>
    </citation>
    <scope>NUCLEOTIDE SEQUENCE [LARGE SCALE GENOMIC DNA]</scope>
    <source>
        <strain evidence="1 2">K2E09-144</strain>
    </source>
</reference>